<dbReference type="AlphaFoldDB" id="A0A329MRW0"/>
<dbReference type="InterPro" id="IPR001932">
    <property type="entry name" value="PPM-type_phosphatase-like_dom"/>
</dbReference>
<protein>
    <recommendedName>
        <fullName evidence="1">PPM-type phosphatase domain-containing protein</fullName>
    </recommendedName>
</protein>
<dbReference type="Proteomes" id="UP000250369">
    <property type="component" value="Unassembled WGS sequence"/>
</dbReference>
<reference evidence="2 3" key="1">
    <citation type="journal article" date="2009" name="Int. J. Syst. Evol. Microbiol.">
        <title>Paenibacillus contaminans sp. nov., isolated from a contaminated laboratory plate.</title>
        <authorList>
            <person name="Chou J.H."/>
            <person name="Lee J.H."/>
            <person name="Lin M.C."/>
            <person name="Chang P.S."/>
            <person name="Arun A.B."/>
            <person name="Young C.C."/>
            <person name="Chen W.M."/>
        </authorList>
    </citation>
    <scope>NUCLEOTIDE SEQUENCE [LARGE SCALE GENOMIC DNA]</scope>
    <source>
        <strain evidence="2 3">CKOBP-6</strain>
    </source>
</reference>
<evidence type="ECO:0000313" key="2">
    <source>
        <dbReference type="EMBL" id="RAV22086.1"/>
    </source>
</evidence>
<sequence>MGGSEMKVEKLTIRGTSEWNEDAWVVNEGLHLYGVIDGATSLTPFRGPNNETGGYMASHSIKAYLEALGEERDGPLRLEQAVLEANDGLREQMKSFGIDTADKQAVWSAGIAAVRVLEKHIDYVQAGDCMIYALYKDGSVRTVTRDQVGHIDAKTKLLLIEGIQQGITSQAELRKLVTPAILANKQTMNTFDGYSVMSGESALADHLEYGRINRIQLEALLLITDGLFPLQAQLDDLFDPQALVAEIRERTLQGYAQALLDQEASDSECQRYPRFKTSDDKTAVWIRFD</sequence>
<evidence type="ECO:0000259" key="1">
    <source>
        <dbReference type="Pfam" id="PF13672"/>
    </source>
</evidence>
<organism evidence="2 3">
    <name type="scientific">Paenibacillus contaminans</name>
    <dbReference type="NCBI Taxonomy" id="450362"/>
    <lineage>
        <taxon>Bacteria</taxon>
        <taxon>Bacillati</taxon>
        <taxon>Bacillota</taxon>
        <taxon>Bacilli</taxon>
        <taxon>Bacillales</taxon>
        <taxon>Paenibacillaceae</taxon>
        <taxon>Paenibacillus</taxon>
    </lineage>
</organism>
<comment type="caution">
    <text evidence="2">The sequence shown here is derived from an EMBL/GenBank/DDBJ whole genome shotgun (WGS) entry which is preliminary data.</text>
</comment>
<accession>A0A329MRW0</accession>
<feature type="domain" description="PPM-type phosphatase" evidence="1">
    <location>
        <begin position="20"/>
        <end position="250"/>
    </location>
</feature>
<proteinExistence type="predicted"/>
<gene>
    <name evidence="2" type="ORF">DQG23_08620</name>
</gene>
<name>A0A329MRW0_9BACL</name>
<keyword evidence="3" id="KW-1185">Reference proteome</keyword>
<evidence type="ECO:0000313" key="3">
    <source>
        <dbReference type="Proteomes" id="UP000250369"/>
    </source>
</evidence>
<dbReference type="Gene3D" id="3.60.40.10">
    <property type="entry name" value="PPM-type phosphatase domain"/>
    <property type="match status" value="1"/>
</dbReference>
<dbReference type="Pfam" id="PF13672">
    <property type="entry name" value="PP2C_2"/>
    <property type="match status" value="1"/>
</dbReference>
<dbReference type="SUPFAM" id="SSF81606">
    <property type="entry name" value="PP2C-like"/>
    <property type="match status" value="1"/>
</dbReference>
<dbReference type="EMBL" id="QMFB01000003">
    <property type="protein sequence ID" value="RAV22086.1"/>
    <property type="molecule type" value="Genomic_DNA"/>
</dbReference>
<dbReference type="InterPro" id="IPR036457">
    <property type="entry name" value="PPM-type-like_dom_sf"/>
</dbReference>